<dbReference type="EMBL" id="QUMO01000003">
    <property type="protein sequence ID" value="REF85897.1"/>
    <property type="molecule type" value="Genomic_DNA"/>
</dbReference>
<keyword evidence="1" id="KW-0812">Transmembrane</keyword>
<comment type="caution">
    <text evidence="2">The sequence shown here is derived from an EMBL/GenBank/DDBJ whole genome shotgun (WGS) entry which is preliminary data.</text>
</comment>
<reference evidence="2 3" key="1">
    <citation type="submission" date="2018-08" db="EMBL/GenBank/DDBJ databases">
        <title>Genomic Encyclopedia of Type Strains, Phase IV (KMG-IV): sequencing the most valuable type-strain genomes for metagenomic binning, comparative biology and taxonomic classification.</title>
        <authorList>
            <person name="Goeker M."/>
        </authorList>
    </citation>
    <scope>NUCLEOTIDE SEQUENCE [LARGE SCALE GENOMIC DNA]</scope>
    <source>
        <strain evidence="2 3">BW863</strain>
    </source>
</reference>
<gene>
    <name evidence="2" type="ORF">DES32_1936</name>
</gene>
<proteinExistence type="predicted"/>
<keyword evidence="3" id="KW-1185">Reference proteome</keyword>
<accession>A0A3D9YTF3</accession>
<evidence type="ECO:0000313" key="3">
    <source>
        <dbReference type="Proteomes" id="UP000256900"/>
    </source>
</evidence>
<keyword evidence="1" id="KW-1133">Transmembrane helix</keyword>
<organism evidence="2 3">
    <name type="scientific">Methylovirgula ligni</name>
    <dbReference type="NCBI Taxonomy" id="569860"/>
    <lineage>
        <taxon>Bacteria</taxon>
        <taxon>Pseudomonadati</taxon>
        <taxon>Pseudomonadota</taxon>
        <taxon>Alphaproteobacteria</taxon>
        <taxon>Hyphomicrobiales</taxon>
        <taxon>Beijerinckiaceae</taxon>
        <taxon>Methylovirgula</taxon>
    </lineage>
</organism>
<evidence type="ECO:0000256" key="1">
    <source>
        <dbReference type="SAM" id="Phobius"/>
    </source>
</evidence>
<name>A0A3D9YTF3_9HYPH</name>
<dbReference type="Proteomes" id="UP000256900">
    <property type="component" value="Unassembled WGS sequence"/>
</dbReference>
<dbReference type="RefSeq" id="WP_165204314.1">
    <property type="nucleotide sequence ID" value="NZ_CP025086.1"/>
</dbReference>
<evidence type="ECO:0000313" key="2">
    <source>
        <dbReference type="EMBL" id="REF85897.1"/>
    </source>
</evidence>
<sequence length="53" mass="5866">MSAISHQSSSWHRLREHFLPDDLAVDDFATTAVVIVIAMAIAAAWYLPPALMK</sequence>
<dbReference type="AlphaFoldDB" id="A0A3D9YTF3"/>
<keyword evidence="1" id="KW-0472">Membrane</keyword>
<feature type="transmembrane region" description="Helical" evidence="1">
    <location>
        <begin position="28"/>
        <end position="47"/>
    </location>
</feature>
<protein>
    <submittedName>
        <fullName evidence="2">Uncharacterized protein</fullName>
    </submittedName>
</protein>